<evidence type="ECO:0000313" key="4">
    <source>
        <dbReference type="Proteomes" id="UP000269793"/>
    </source>
</evidence>
<keyword evidence="4" id="KW-1185">Reference proteome</keyword>
<evidence type="ECO:0000313" key="3">
    <source>
        <dbReference type="EMBL" id="AYO44111.1"/>
    </source>
</evidence>
<gene>
    <name evidence="3" type="ORF">DNF11_3161</name>
</gene>
<proteinExistence type="predicted"/>
<dbReference type="SUPFAM" id="SSF89895">
    <property type="entry name" value="FYSH domain"/>
    <property type="match status" value="1"/>
</dbReference>
<sequence>MSSNQLTRVIYKADPMSTDEYIVIVNPEAYVSWRNGDKTIPLADVVESFQIMTSGQGQQGIMGQVSKQQMHAVFGTTKEDEAIVKLLEQGTMQAGSLKPNDKSSRNSSN</sequence>
<dbReference type="STRING" id="425264.A0A3G2S7I6"/>
<dbReference type="Proteomes" id="UP000269793">
    <property type="component" value="Chromosome VI"/>
</dbReference>
<feature type="region of interest" description="Disordered" evidence="1">
    <location>
        <begin position="89"/>
        <end position="109"/>
    </location>
</feature>
<dbReference type="Pfam" id="PF01172">
    <property type="entry name" value="SBDS_N"/>
    <property type="match status" value="1"/>
</dbReference>
<accession>A0A3G2S7I6</accession>
<evidence type="ECO:0000256" key="1">
    <source>
        <dbReference type="SAM" id="MobiDB-lite"/>
    </source>
</evidence>
<feature type="domain" description="Ribosome maturation protein SDO1/SBDS N-terminal" evidence="2">
    <location>
        <begin position="7"/>
        <end position="95"/>
    </location>
</feature>
<feature type="compositionally biased region" description="Basic and acidic residues" evidence="1">
    <location>
        <begin position="99"/>
        <end position="109"/>
    </location>
</feature>
<reference evidence="3 4" key="1">
    <citation type="submission" date="2018-10" db="EMBL/GenBank/DDBJ databases">
        <title>Complete genome sequence of Malassezia restricta CBS 7877.</title>
        <authorList>
            <person name="Morand S.C."/>
            <person name="Bertignac M."/>
            <person name="Iltis A."/>
            <person name="Kolder I."/>
            <person name="Pirovano W."/>
            <person name="Jourdain R."/>
            <person name="Clavaud C."/>
        </authorList>
    </citation>
    <scope>NUCLEOTIDE SEQUENCE [LARGE SCALE GENOMIC DNA]</scope>
    <source>
        <strain evidence="3 4">CBS 7877</strain>
    </source>
</reference>
<organism evidence="3 4">
    <name type="scientific">Malassezia restricta (strain ATCC 96810 / NBRC 103918 / CBS 7877)</name>
    <name type="common">Seborrheic dermatitis infection agent</name>
    <dbReference type="NCBI Taxonomy" id="425264"/>
    <lineage>
        <taxon>Eukaryota</taxon>
        <taxon>Fungi</taxon>
        <taxon>Dikarya</taxon>
        <taxon>Basidiomycota</taxon>
        <taxon>Ustilaginomycotina</taxon>
        <taxon>Malasseziomycetes</taxon>
        <taxon>Malasseziales</taxon>
        <taxon>Malasseziaceae</taxon>
        <taxon>Malassezia</taxon>
    </lineage>
</organism>
<dbReference type="InterPro" id="IPR019783">
    <property type="entry name" value="SDO1/SBDS_N"/>
</dbReference>
<name>A0A3G2S7I6_MALR7</name>
<dbReference type="AlphaFoldDB" id="A0A3G2S7I6"/>
<dbReference type="InterPro" id="IPR036786">
    <property type="entry name" value="Ribosome_mat_SBDS_N_sf"/>
</dbReference>
<protein>
    <submittedName>
        <fullName evidence="3">SDO1-like protein C21C3.19</fullName>
    </submittedName>
</protein>
<dbReference type="Gene3D" id="3.30.1250.10">
    <property type="entry name" value="Ribosome maturation protein SBDS, N-terminal domain"/>
    <property type="match status" value="1"/>
</dbReference>
<evidence type="ECO:0000259" key="2">
    <source>
        <dbReference type="Pfam" id="PF01172"/>
    </source>
</evidence>
<dbReference type="EMBL" id="CP033153">
    <property type="protein sequence ID" value="AYO44111.1"/>
    <property type="molecule type" value="Genomic_DNA"/>
</dbReference>
<dbReference type="OrthoDB" id="2567806at2759"/>
<dbReference type="VEuPathDB" id="FungiDB:DNF11_3161"/>